<dbReference type="Proteomes" id="UP000008912">
    <property type="component" value="Unassembled WGS sequence"/>
</dbReference>
<reference evidence="2" key="3">
    <citation type="submission" date="2025-09" db="UniProtKB">
        <authorList>
            <consortium name="Ensembl"/>
        </authorList>
    </citation>
    <scope>IDENTIFICATION</scope>
</reference>
<name>A0A7N5P207_AILME</name>
<reference evidence="2 3" key="1">
    <citation type="journal article" date="2010" name="Nature">
        <title>The sequence and de novo assembly of the giant panda genome.</title>
        <authorList>
            <person name="Li R."/>
            <person name="Fan W."/>
            <person name="Tian G."/>
            <person name="Zhu H."/>
            <person name="He L."/>
            <person name="Cai J."/>
            <person name="Huang Q."/>
            <person name="Cai Q."/>
            <person name="Li B."/>
            <person name="Bai Y."/>
            <person name="Zhang Z."/>
            <person name="Zhang Y."/>
            <person name="Wang W."/>
            <person name="Li J."/>
            <person name="Wei F."/>
            <person name="Li H."/>
            <person name="Jian M."/>
            <person name="Li J."/>
            <person name="Zhang Z."/>
            <person name="Nielsen R."/>
            <person name="Li D."/>
            <person name="Gu W."/>
            <person name="Yang Z."/>
            <person name="Xuan Z."/>
            <person name="Ryder O.A."/>
            <person name="Leung F.C."/>
            <person name="Zhou Y."/>
            <person name="Cao J."/>
            <person name="Sun X."/>
            <person name="Fu Y."/>
            <person name="Fang X."/>
            <person name="Guo X."/>
            <person name="Wang B."/>
            <person name="Hou R."/>
            <person name="Shen F."/>
            <person name="Mu B."/>
            <person name="Ni P."/>
            <person name="Lin R."/>
            <person name="Qian W."/>
            <person name="Wang G."/>
            <person name="Yu C."/>
            <person name="Nie W."/>
            <person name="Wang J."/>
            <person name="Wu Z."/>
            <person name="Liang H."/>
            <person name="Min J."/>
            <person name="Wu Q."/>
            <person name="Cheng S."/>
            <person name="Ruan J."/>
            <person name="Wang M."/>
            <person name="Shi Z."/>
            <person name="Wen M."/>
            <person name="Liu B."/>
            <person name="Ren X."/>
            <person name="Zheng H."/>
            <person name="Dong D."/>
            <person name="Cook K."/>
            <person name="Shan G."/>
            <person name="Zhang H."/>
            <person name="Kosiol C."/>
            <person name="Xie X."/>
            <person name="Lu Z."/>
            <person name="Zheng H."/>
            <person name="Li Y."/>
            <person name="Steiner C.C."/>
            <person name="Lam T.T."/>
            <person name="Lin S."/>
            <person name="Zhang Q."/>
            <person name="Li G."/>
            <person name="Tian J."/>
            <person name="Gong T."/>
            <person name="Liu H."/>
            <person name="Zhang D."/>
            <person name="Fang L."/>
            <person name="Ye C."/>
            <person name="Zhang J."/>
            <person name="Hu W."/>
            <person name="Xu A."/>
            <person name="Ren Y."/>
            <person name="Zhang G."/>
            <person name="Bruford M.W."/>
            <person name="Li Q."/>
            <person name="Ma L."/>
            <person name="Guo Y."/>
            <person name="An N."/>
            <person name="Hu Y."/>
            <person name="Zheng Y."/>
            <person name="Shi Y."/>
            <person name="Li Z."/>
            <person name="Liu Q."/>
            <person name="Chen Y."/>
            <person name="Zhao J."/>
            <person name="Qu N."/>
            <person name="Zhao S."/>
            <person name="Tian F."/>
            <person name="Wang X."/>
            <person name="Wang H."/>
            <person name="Xu L."/>
            <person name="Liu X."/>
            <person name="Vinar T."/>
            <person name="Wang Y."/>
            <person name="Lam T.W."/>
            <person name="Yiu S.M."/>
            <person name="Liu S."/>
            <person name="Zhang H."/>
            <person name="Li D."/>
            <person name="Huang Y."/>
            <person name="Wang X."/>
            <person name="Yang G."/>
            <person name="Jiang Z."/>
            <person name="Wang J."/>
            <person name="Qin N."/>
            <person name="Li L."/>
            <person name="Li J."/>
            <person name="Bolund L."/>
            <person name="Kristiansen K."/>
            <person name="Wong G.K."/>
            <person name="Olson M."/>
            <person name="Zhang X."/>
            <person name="Li S."/>
            <person name="Yang H."/>
            <person name="Wang J."/>
            <person name="Wang J."/>
        </authorList>
    </citation>
    <scope>NUCLEOTIDE SEQUENCE [LARGE SCALE GENOMIC DNA]</scope>
</reference>
<dbReference type="InParanoid" id="A0A7N5P207"/>
<evidence type="ECO:0000256" key="1">
    <source>
        <dbReference type="SAM" id="MobiDB-lite"/>
    </source>
</evidence>
<feature type="region of interest" description="Disordered" evidence="1">
    <location>
        <begin position="110"/>
        <end position="133"/>
    </location>
</feature>
<dbReference type="GeneTree" id="ENSGT00910000147275"/>
<organism evidence="2 3">
    <name type="scientific">Ailuropoda melanoleuca</name>
    <name type="common">Giant panda</name>
    <dbReference type="NCBI Taxonomy" id="9646"/>
    <lineage>
        <taxon>Eukaryota</taxon>
        <taxon>Metazoa</taxon>
        <taxon>Chordata</taxon>
        <taxon>Craniata</taxon>
        <taxon>Vertebrata</taxon>
        <taxon>Euteleostomi</taxon>
        <taxon>Mammalia</taxon>
        <taxon>Eutheria</taxon>
        <taxon>Laurasiatheria</taxon>
        <taxon>Carnivora</taxon>
        <taxon>Caniformia</taxon>
        <taxon>Ursidae</taxon>
        <taxon>Ailuropoda</taxon>
    </lineage>
</organism>
<sequence>VLNGHAMVLTHACRSDSKATQTVSITVWGMYYMLKGKTPSLPRGEICGAVIPKMLASHNDKPFLSPKDNNAEYSRPERAPVFPQNMSLFKIYGIRWRRNDHLPPVYLRWQPQKQSSSPPAPTSGSHTLVGKIF</sequence>
<dbReference type="Ensembl" id="ENSAMET00000027838.1">
    <property type="protein sequence ID" value="ENSAMEP00000024273.1"/>
    <property type="gene ID" value="ENSAMEG00000030876.1"/>
</dbReference>
<dbReference type="AlphaFoldDB" id="A0A7N5P207"/>
<accession>A0A7N5P207</accession>
<protein>
    <submittedName>
        <fullName evidence="2">Uncharacterized protein</fullName>
    </submittedName>
</protein>
<keyword evidence="3" id="KW-1185">Reference proteome</keyword>
<evidence type="ECO:0000313" key="3">
    <source>
        <dbReference type="Proteomes" id="UP000008912"/>
    </source>
</evidence>
<reference evidence="2" key="2">
    <citation type="submission" date="2025-08" db="UniProtKB">
        <authorList>
            <consortium name="Ensembl"/>
        </authorList>
    </citation>
    <scope>IDENTIFICATION</scope>
</reference>
<proteinExistence type="predicted"/>
<evidence type="ECO:0000313" key="2">
    <source>
        <dbReference type="Ensembl" id="ENSAMEP00000024273.1"/>
    </source>
</evidence>